<dbReference type="PROSITE" id="PS51892">
    <property type="entry name" value="SUBTILASE"/>
    <property type="match status" value="1"/>
</dbReference>
<dbReference type="PANTHER" id="PTHR10795">
    <property type="entry name" value="PROPROTEIN CONVERTASE SUBTILISIN/KEXIN"/>
    <property type="match status" value="1"/>
</dbReference>
<evidence type="ECO:0008006" key="15">
    <source>
        <dbReference type="Google" id="ProtNLM"/>
    </source>
</evidence>
<dbReference type="InterPro" id="IPR034197">
    <property type="entry name" value="Peptidases_S8_3"/>
</dbReference>
<dbReference type="Pfam" id="PF00082">
    <property type="entry name" value="Peptidase_S8"/>
    <property type="match status" value="1"/>
</dbReference>
<dbReference type="AlphaFoldDB" id="A0A919GIF9"/>
<dbReference type="GO" id="GO:0004252">
    <property type="term" value="F:serine-type endopeptidase activity"/>
    <property type="evidence" value="ECO:0007669"/>
    <property type="project" value="UniProtKB-UniRule"/>
</dbReference>
<comment type="similarity">
    <text evidence="1 6">Belongs to the peptidase S8 family.</text>
</comment>
<evidence type="ECO:0000256" key="2">
    <source>
        <dbReference type="ARBA" id="ARBA00022670"/>
    </source>
</evidence>
<evidence type="ECO:0000256" key="1">
    <source>
        <dbReference type="ARBA" id="ARBA00011073"/>
    </source>
</evidence>
<dbReference type="InterPro" id="IPR045051">
    <property type="entry name" value="SBT"/>
</dbReference>
<proteinExistence type="inferred from homology"/>
<keyword evidence="3 6" id="KW-0378">Hydrolase</keyword>
<organism evidence="13 14">
    <name type="scientific">Streptomyces sulfonofaciens</name>
    <dbReference type="NCBI Taxonomy" id="68272"/>
    <lineage>
        <taxon>Bacteria</taxon>
        <taxon>Bacillati</taxon>
        <taxon>Actinomycetota</taxon>
        <taxon>Actinomycetes</taxon>
        <taxon>Kitasatosporales</taxon>
        <taxon>Streptomycetaceae</taxon>
        <taxon>Streptomyces</taxon>
    </lineage>
</organism>
<protein>
    <recommendedName>
        <fullName evidence="15">Serine protease</fullName>
    </recommendedName>
</protein>
<dbReference type="PRINTS" id="PR00723">
    <property type="entry name" value="SUBTILISIN"/>
</dbReference>
<keyword evidence="8" id="KW-0732">Signal</keyword>
<dbReference type="Proteomes" id="UP000603708">
    <property type="component" value="Unassembled WGS sequence"/>
</dbReference>
<sequence>MALGRGAVAAAAVLITLAAGVPARAAGAPAPVPASGHLTAGRYVVTLADAPVAAYRGGVDRIPATAPAPGAKVDTTGAAARRYRDYLTDRQSEIAASVGAKVRKRYSVASNGFTAELSAAQVVRLSGEKGVLSVAPDRLNRIADDTRSTDFLGLSGRKGLWSALGGTAKAGRGVVIGDIDTGIWPESASFAAPALGTEPPTAKDPYRPYRKGSSIVMRKADGATFNGTCQTGEQFTADLCNTKIVGARYFGDTWLSFNPPEARADYVSARDGEGHGTHTASTAAGDADVDATVNGTDYGTISGVAPAAKIAVYKALWTGKDGKGSGGFDSDIVAAIDQAVADGVDVINYSVGSILESGLDAPVQQAFQNAAAAGVFVATAAGNSGPDAQSLDNTAPWTTTVAASTIKPHVARVRLGDGREFTGVSTTVTEQVGPKPLVLAENVRNADASAADAALCQPGTLDPAKAAGSVVVCDRGVNTRVSKSQEVARAGGAGLVLVNTSDLDTDADLHAVPTVHLNTPDATTVRDYAGTPDATATLVPGGTSDEPYPQIASFSSRGPSTRNNGALIKPDIAAPGVGVLAAVAPASNSGHAFDFLSGTSMATPHISGLAALYLGLHPKWSPMAVKSAMMTTAVNTKTATGAVNTDVFAQGSGEVDPARMLDPGLVYDSSRTDWLAYEEGQGIDTGSGVKAADPSDLNYPSIGIGRLLGQKTVTRTLTAERPGTFRASVDLPGIRATVEPATLHFARAGQKAKVSITFEQTTAVSGKLVIGSLTWTSSDHTAVRSPIAVTPLTLLAPDRVTGSGAASSTSFEVTPGNLDLTIHGYGPVSGPRVKTDISASGTAEQDFPFTAPEGTKAGEFFATTDDPDARLTMLIARVPGGGQPLEMVGELSDNAHQARVSLPALAPGDYVAIVVDLGDVAGTTSTPFTFQSNIVGDSSTPSGTLSVSPTDPPRAPGVPLTVTASWTGVDTEGPATAYIGYPNGAGTLLSIG</sequence>
<feature type="active site" description="Charge relay system" evidence="5 6">
    <location>
        <position position="275"/>
    </location>
</feature>
<dbReference type="InterPro" id="IPR036852">
    <property type="entry name" value="Peptidase_S8/S53_dom_sf"/>
</dbReference>
<name>A0A919GIF9_9ACTN</name>
<accession>A0A919GIF9</accession>
<dbReference type="Pfam" id="PF17766">
    <property type="entry name" value="fn3_6"/>
    <property type="match status" value="1"/>
</dbReference>
<dbReference type="RefSeq" id="WP_229924906.1">
    <property type="nucleotide sequence ID" value="NZ_BNCD01000016.1"/>
</dbReference>
<dbReference type="SUPFAM" id="SSF52743">
    <property type="entry name" value="Subtilisin-like"/>
    <property type="match status" value="1"/>
</dbReference>
<feature type="domain" description="Inhibitor I9" evidence="11">
    <location>
        <begin position="43"/>
        <end position="139"/>
    </location>
</feature>
<keyword evidence="14" id="KW-1185">Reference proteome</keyword>
<feature type="signal peptide" evidence="8">
    <location>
        <begin position="1"/>
        <end position="25"/>
    </location>
</feature>
<feature type="domain" description="PA" evidence="10">
    <location>
        <begin position="452"/>
        <end position="522"/>
    </location>
</feature>
<dbReference type="CDD" id="cd02120">
    <property type="entry name" value="PA_subtilisin_like"/>
    <property type="match status" value="1"/>
</dbReference>
<dbReference type="CDD" id="cd04852">
    <property type="entry name" value="Peptidases_S8_3"/>
    <property type="match status" value="1"/>
</dbReference>
<feature type="domain" description="Subtilisin-like protease fibronectin type-III" evidence="12">
    <location>
        <begin position="696"/>
        <end position="789"/>
    </location>
</feature>
<feature type="chain" id="PRO_5037586486" description="Serine protease" evidence="8">
    <location>
        <begin position="26"/>
        <end position="992"/>
    </location>
</feature>
<dbReference type="Pfam" id="PF05922">
    <property type="entry name" value="Inhibitor_I9"/>
    <property type="match status" value="1"/>
</dbReference>
<gene>
    <name evidence="13" type="ORF">GCM10018793_49890</name>
</gene>
<feature type="active site" description="Charge relay system" evidence="5 6">
    <location>
        <position position="600"/>
    </location>
</feature>
<dbReference type="Gene3D" id="3.40.50.200">
    <property type="entry name" value="Peptidase S8/S53 domain"/>
    <property type="match status" value="1"/>
</dbReference>
<evidence type="ECO:0000259" key="10">
    <source>
        <dbReference type="Pfam" id="PF02225"/>
    </source>
</evidence>
<dbReference type="InterPro" id="IPR010259">
    <property type="entry name" value="S8pro/Inhibitor_I9"/>
</dbReference>
<dbReference type="Gene3D" id="3.50.30.30">
    <property type="match status" value="1"/>
</dbReference>
<feature type="region of interest" description="Disordered" evidence="7">
    <location>
        <begin position="935"/>
        <end position="956"/>
    </location>
</feature>
<dbReference type="Gene3D" id="3.30.70.80">
    <property type="entry name" value="Peptidase S8 propeptide/proteinase inhibitor I9"/>
    <property type="match status" value="1"/>
</dbReference>
<evidence type="ECO:0000256" key="6">
    <source>
        <dbReference type="PROSITE-ProRule" id="PRU01240"/>
    </source>
</evidence>
<dbReference type="InterPro" id="IPR023828">
    <property type="entry name" value="Peptidase_S8_Ser-AS"/>
</dbReference>
<dbReference type="Pfam" id="PF02225">
    <property type="entry name" value="PA"/>
    <property type="match status" value="1"/>
</dbReference>
<reference evidence="13" key="2">
    <citation type="submission" date="2020-09" db="EMBL/GenBank/DDBJ databases">
        <authorList>
            <person name="Sun Q."/>
            <person name="Ohkuma M."/>
        </authorList>
    </citation>
    <scope>NUCLEOTIDE SEQUENCE</scope>
    <source>
        <strain evidence="13">JCM 5069</strain>
    </source>
</reference>
<evidence type="ECO:0000313" key="14">
    <source>
        <dbReference type="Proteomes" id="UP000603708"/>
    </source>
</evidence>
<evidence type="ECO:0000256" key="8">
    <source>
        <dbReference type="SAM" id="SignalP"/>
    </source>
</evidence>
<comment type="caution">
    <text evidence="13">The sequence shown here is derived from an EMBL/GenBank/DDBJ whole genome shotgun (WGS) entry which is preliminary data.</text>
</comment>
<evidence type="ECO:0000256" key="4">
    <source>
        <dbReference type="ARBA" id="ARBA00022825"/>
    </source>
</evidence>
<keyword evidence="2 6" id="KW-0645">Protease</keyword>
<evidence type="ECO:0000259" key="9">
    <source>
        <dbReference type="Pfam" id="PF00082"/>
    </source>
</evidence>
<dbReference type="InterPro" id="IPR000209">
    <property type="entry name" value="Peptidase_S8/S53_dom"/>
</dbReference>
<evidence type="ECO:0000259" key="11">
    <source>
        <dbReference type="Pfam" id="PF05922"/>
    </source>
</evidence>
<feature type="domain" description="Peptidase S8/S53" evidence="9">
    <location>
        <begin position="171"/>
        <end position="653"/>
    </location>
</feature>
<dbReference type="InterPro" id="IPR003137">
    <property type="entry name" value="PA_domain"/>
</dbReference>
<evidence type="ECO:0000313" key="13">
    <source>
        <dbReference type="EMBL" id="GHH84704.1"/>
    </source>
</evidence>
<reference evidence="13" key="1">
    <citation type="journal article" date="2014" name="Int. J. Syst. Evol. Microbiol.">
        <title>Complete genome sequence of Corynebacterium casei LMG S-19264T (=DSM 44701T), isolated from a smear-ripened cheese.</title>
        <authorList>
            <consortium name="US DOE Joint Genome Institute (JGI-PGF)"/>
            <person name="Walter F."/>
            <person name="Albersmeier A."/>
            <person name="Kalinowski J."/>
            <person name="Ruckert C."/>
        </authorList>
    </citation>
    <scope>NUCLEOTIDE SEQUENCE</scope>
    <source>
        <strain evidence="13">JCM 5069</strain>
    </source>
</reference>
<dbReference type="InterPro" id="IPR015500">
    <property type="entry name" value="Peptidase_S8_subtilisin-rel"/>
</dbReference>
<dbReference type="EMBL" id="BNCD01000016">
    <property type="protein sequence ID" value="GHH84704.1"/>
    <property type="molecule type" value="Genomic_DNA"/>
</dbReference>
<evidence type="ECO:0000259" key="12">
    <source>
        <dbReference type="Pfam" id="PF17766"/>
    </source>
</evidence>
<evidence type="ECO:0000256" key="5">
    <source>
        <dbReference type="PIRSR" id="PIRSR615500-1"/>
    </source>
</evidence>
<keyword evidence="4 6" id="KW-0720">Serine protease</keyword>
<feature type="compositionally biased region" description="Polar residues" evidence="7">
    <location>
        <begin position="935"/>
        <end position="949"/>
    </location>
</feature>
<feature type="active site" description="Charge relay system" evidence="5 6">
    <location>
        <position position="180"/>
    </location>
</feature>
<evidence type="ECO:0000256" key="7">
    <source>
        <dbReference type="SAM" id="MobiDB-lite"/>
    </source>
</evidence>
<dbReference type="Gene3D" id="2.60.40.2310">
    <property type="match status" value="1"/>
</dbReference>
<evidence type="ECO:0000256" key="3">
    <source>
        <dbReference type="ARBA" id="ARBA00022801"/>
    </source>
</evidence>
<dbReference type="PROSITE" id="PS00138">
    <property type="entry name" value="SUBTILASE_SER"/>
    <property type="match status" value="1"/>
</dbReference>
<dbReference type="InterPro" id="IPR041469">
    <property type="entry name" value="Subtilisin-like_FN3"/>
</dbReference>
<dbReference type="InterPro" id="IPR037045">
    <property type="entry name" value="S8pro/Inhibitor_I9_sf"/>
</dbReference>
<dbReference type="GO" id="GO:0006508">
    <property type="term" value="P:proteolysis"/>
    <property type="evidence" value="ECO:0007669"/>
    <property type="project" value="UniProtKB-KW"/>
</dbReference>